<comment type="similarity">
    <text evidence="2">Belongs to the SusD family.</text>
</comment>
<keyword evidence="8" id="KW-1185">Reference proteome</keyword>
<proteinExistence type="inferred from homology"/>
<dbReference type="SUPFAM" id="SSF48452">
    <property type="entry name" value="TPR-like"/>
    <property type="match status" value="1"/>
</dbReference>
<evidence type="ECO:0000259" key="6">
    <source>
        <dbReference type="Pfam" id="PF07980"/>
    </source>
</evidence>
<gene>
    <name evidence="7" type="ORF">IC229_06840</name>
</gene>
<evidence type="ECO:0000313" key="8">
    <source>
        <dbReference type="Proteomes" id="UP000598820"/>
    </source>
</evidence>
<dbReference type="InterPro" id="IPR012944">
    <property type="entry name" value="SusD_RagB_dom"/>
</dbReference>
<sequence>MNTLKIYALTLVFSGLMASCKEQLEVQNPNQPSSPALKTESGLISFGQGVYLTGFRDVKYYDGVPGYFWSGTIANHELMGDVIGTDIANVFINQIGCPNQVTLDDGTVLLNPNAPNKQIDFIRITANVNSTGFQNSTYYEWAYMYNINNASNTILTNVDGVTFTGDAETKKGVLKAWAYWWKGYAYSHIGSMYYAGIINDKANGEVLNGTNGTYIAKEAMIAEANKNFDAASKILVGLTANADYTASMQGLIPSFNRVGKGGVITPAMWIRNINTMKARNILVNTRVSAMTAAQWAEILTLTNAGIQAADFVFTGRSNATGDFLSPTTGTVSAKTTGANNTYKISERLIQDFKAGDLRFTNNFKQRTSAYIGETSRGNAFFTRFDLVNRGAAGSEGSASVITFSNTNAGGYELFLASSYEENQLMKAEASIYTGKIEDGLALIDEVRKAQGAGLAAVAGISLTLDAAKEELRRERRIGLLFRGLPFYDARRWGLLETGRTGAVALSRTGAVSRNATITYGYLDYWDVPDNEIAYNAPAAGSAPTKNPKQ</sequence>
<dbReference type="PROSITE" id="PS51257">
    <property type="entry name" value="PROKAR_LIPOPROTEIN"/>
    <property type="match status" value="1"/>
</dbReference>
<evidence type="ECO:0000256" key="4">
    <source>
        <dbReference type="ARBA" id="ARBA00023136"/>
    </source>
</evidence>
<evidence type="ECO:0000313" key="7">
    <source>
        <dbReference type="EMBL" id="MBD2700342.1"/>
    </source>
</evidence>
<name>A0A926XUB9_9BACT</name>
<comment type="subcellular location">
    <subcellularLocation>
        <location evidence="1">Cell outer membrane</location>
    </subcellularLocation>
</comment>
<accession>A0A926XUB9</accession>
<dbReference type="GO" id="GO:0009279">
    <property type="term" value="C:cell outer membrane"/>
    <property type="evidence" value="ECO:0007669"/>
    <property type="project" value="UniProtKB-SubCell"/>
</dbReference>
<organism evidence="7 8">
    <name type="scientific">Spirosoma profusum</name>
    <dbReference type="NCBI Taxonomy" id="2771354"/>
    <lineage>
        <taxon>Bacteria</taxon>
        <taxon>Pseudomonadati</taxon>
        <taxon>Bacteroidota</taxon>
        <taxon>Cytophagia</taxon>
        <taxon>Cytophagales</taxon>
        <taxon>Cytophagaceae</taxon>
        <taxon>Spirosoma</taxon>
    </lineage>
</organism>
<protein>
    <submittedName>
        <fullName evidence="7">RagB/SusD family nutrient uptake outer membrane protein</fullName>
    </submittedName>
</protein>
<comment type="caution">
    <text evidence="7">The sequence shown here is derived from an EMBL/GenBank/DDBJ whole genome shotgun (WGS) entry which is preliminary data.</text>
</comment>
<evidence type="ECO:0000256" key="2">
    <source>
        <dbReference type="ARBA" id="ARBA00006275"/>
    </source>
</evidence>
<keyword evidence="3" id="KW-0732">Signal</keyword>
<dbReference type="RefSeq" id="WP_190886205.1">
    <property type="nucleotide sequence ID" value="NZ_JACWZY010000004.1"/>
</dbReference>
<dbReference type="Proteomes" id="UP000598820">
    <property type="component" value="Unassembled WGS sequence"/>
</dbReference>
<keyword evidence="4" id="KW-0472">Membrane</keyword>
<evidence type="ECO:0000256" key="3">
    <source>
        <dbReference type="ARBA" id="ARBA00022729"/>
    </source>
</evidence>
<keyword evidence="5" id="KW-0998">Cell outer membrane</keyword>
<feature type="domain" description="RagB/SusD" evidence="6">
    <location>
        <begin position="421"/>
        <end position="512"/>
    </location>
</feature>
<evidence type="ECO:0000256" key="1">
    <source>
        <dbReference type="ARBA" id="ARBA00004442"/>
    </source>
</evidence>
<dbReference type="EMBL" id="JACWZY010000004">
    <property type="protein sequence ID" value="MBD2700342.1"/>
    <property type="molecule type" value="Genomic_DNA"/>
</dbReference>
<dbReference type="Gene3D" id="1.25.40.390">
    <property type="match status" value="2"/>
</dbReference>
<dbReference type="InterPro" id="IPR011990">
    <property type="entry name" value="TPR-like_helical_dom_sf"/>
</dbReference>
<evidence type="ECO:0000256" key="5">
    <source>
        <dbReference type="ARBA" id="ARBA00023237"/>
    </source>
</evidence>
<dbReference type="Pfam" id="PF07980">
    <property type="entry name" value="SusD_RagB"/>
    <property type="match status" value="1"/>
</dbReference>
<dbReference type="AlphaFoldDB" id="A0A926XUB9"/>
<reference evidence="7" key="1">
    <citation type="submission" date="2020-09" db="EMBL/GenBank/DDBJ databases">
        <authorList>
            <person name="Kim M.K."/>
        </authorList>
    </citation>
    <scope>NUCLEOTIDE SEQUENCE</scope>
    <source>
        <strain evidence="7">BT702</strain>
    </source>
</reference>